<sequence length="186" mass="20414">MAFGAQGTQRPGLFLPAVFSLLAMLFACTTATAAGPKHEKVEPFRAYNLTLYGYNYTETEIGSFEVNGAGGGNISVSTPTAGGSKSTCCASLYTPLPPDNSVHIKWTRDSKTWCEAKVPFSGPVPANPEYMEVHFYRDGHIEVAVTETSSPPRLKLERLHGNSRHQDKSMNVINDEKFARCQRGYF</sequence>
<evidence type="ECO:0000313" key="3">
    <source>
        <dbReference type="EMBL" id="PAS91758.1"/>
    </source>
</evidence>
<dbReference type="EMBL" id="NMRN01000061">
    <property type="protein sequence ID" value="PAS91758.1"/>
    <property type="molecule type" value="Genomic_DNA"/>
</dbReference>
<accession>A0A272ENT4</accession>
<organism evidence="3 4">
    <name type="scientific">Candidatus Dactylopiibacterium carminicum</name>
    <dbReference type="NCBI Taxonomy" id="857335"/>
    <lineage>
        <taxon>Bacteria</taxon>
        <taxon>Pseudomonadati</taxon>
        <taxon>Pseudomonadota</taxon>
        <taxon>Betaproteobacteria</taxon>
        <taxon>Rhodocyclales</taxon>
        <taxon>Rhodocyclaceae</taxon>
        <taxon>Candidatus Dactylopiibacterium</taxon>
    </lineage>
</organism>
<dbReference type="OrthoDB" id="8971532at2"/>
<gene>
    <name evidence="2" type="ORF">BGI27_14930</name>
    <name evidence="3" type="ORF">CGU29_14665</name>
</gene>
<reference evidence="2 5" key="1">
    <citation type="submission" date="2016-08" db="EMBL/GenBank/DDBJ databases">
        <title>Candidatus Dactylopiibacterium carminicum genome sequence.</title>
        <authorList>
            <person name="Ramirez-Puebla S.T."/>
            <person name="Ormeno-Orrillo E."/>
            <person name="Vera-Ponce De Leon A."/>
            <person name="Luis L."/>
            <person name="Sanchez-Flores A."/>
            <person name="Monica R."/>
            <person name="Martinez-Romero E."/>
        </authorList>
    </citation>
    <scope>NUCLEOTIDE SEQUENCE [LARGE SCALE GENOMIC DNA]</scope>
    <source>
        <strain evidence="2">END1</strain>
    </source>
</reference>
<comment type="caution">
    <text evidence="3">The sequence shown here is derived from an EMBL/GenBank/DDBJ whole genome shotgun (WGS) entry which is preliminary data.</text>
</comment>
<dbReference type="RefSeq" id="WP_095525641.1">
    <property type="nucleotide sequence ID" value="NZ_MDUX01000062.1"/>
</dbReference>
<dbReference type="InterPro" id="IPR021733">
    <property type="entry name" value="DUF3304"/>
</dbReference>
<keyword evidence="1" id="KW-0732">Signal</keyword>
<evidence type="ECO:0000313" key="2">
    <source>
        <dbReference type="EMBL" id="KAF7598136.1"/>
    </source>
</evidence>
<proteinExistence type="predicted"/>
<evidence type="ECO:0000313" key="5">
    <source>
        <dbReference type="Proteomes" id="UP000623509"/>
    </source>
</evidence>
<protein>
    <submittedName>
        <fullName evidence="2">DUF3304 domain-containing protein</fullName>
    </submittedName>
</protein>
<evidence type="ECO:0000256" key="1">
    <source>
        <dbReference type="SAM" id="SignalP"/>
    </source>
</evidence>
<feature type="chain" id="PRO_5011972906" evidence="1">
    <location>
        <begin position="34"/>
        <end position="186"/>
    </location>
</feature>
<dbReference type="Pfam" id="PF11745">
    <property type="entry name" value="DUF3304"/>
    <property type="match status" value="1"/>
</dbReference>
<feature type="signal peptide" evidence="1">
    <location>
        <begin position="1"/>
        <end position="33"/>
    </location>
</feature>
<evidence type="ECO:0000313" key="4">
    <source>
        <dbReference type="Proteomes" id="UP000216107"/>
    </source>
</evidence>
<reference evidence="3 4" key="2">
    <citation type="submission" date="2017-07" db="EMBL/GenBank/DDBJ databases">
        <title>Candidatus Dactylopiibacterium carminicum, a nitrogen-fixing symbiont of the cochineal insect Dactylopius coccus and Dactylopius opuntiae (Hemiptera: Coccoidea: Dactylopiidae).</title>
        <authorList>
            <person name="Vera A."/>
        </authorList>
    </citation>
    <scope>NUCLEOTIDE SEQUENCE [LARGE SCALE GENOMIC DNA]</scope>
    <source>
        <strain evidence="3 4">NFDCM</strain>
    </source>
</reference>
<dbReference type="AlphaFoldDB" id="A0A272ENT4"/>
<dbReference type="Proteomes" id="UP000623509">
    <property type="component" value="Unassembled WGS sequence"/>
</dbReference>
<keyword evidence="5" id="KW-1185">Reference proteome</keyword>
<dbReference type="Proteomes" id="UP000216107">
    <property type="component" value="Unassembled WGS sequence"/>
</dbReference>
<dbReference type="EMBL" id="MDUX01000062">
    <property type="protein sequence ID" value="KAF7598136.1"/>
    <property type="molecule type" value="Genomic_DNA"/>
</dbReference>
<name>A0A272ENT4_9RHOO</name>